<dbReference type="InterPro" id="IPR000644">
    <property type="entry name" value="CBS_dom"/>
</dbReference>
<dbReference type="AlphaFoldDB" id="A0A1V6LUU3"/>
<name>A0A1V6LUU3_9FLAO</name>
<sequence length="218" mass="24976">MHIQDKLIDTLPVFHIKDTLDDVITFFEETMFSHVAVVDKGEYLGLLSENDQDCFEKGKSIEEFRYQLETFSVTTETLWLDVLEAFARNDANLVPVLDASQRFLGYYNLNDIVTLFIGTPFFTEPGGILVVSKGVRDYSMSEIAQIVETNNGKLLGALITDNENDLVQVTLKIANANLNEVIQTFRRYSYNILFGNNDDQFLEDLKQRSDYLNKYLNV</sequence>
<organism evidence="2 3">
    <name type="scientific">Croceivirga radicis</name>
    <dbReference type="NCBI Taxonomy" id="1929488"/>
    <lineage>
        <taxon>Bacteria</taxon>
        <taxon>Pseudomonadati</taxon>
        <taxon>Bacteroidota</taxon>
        <taxon>Flavobacteriia</taxon>
        <taxon>Flavobacteriales</taxon>
        <taxon>Flavobacteriaceae</taxon>
        <taxon>Croceivirga</taxon>
    </lineage>
</organism>
<dbReference type="OrthoDB" id="1523762at2"/>
<evidence type="ECO:0000259" key="1">
    <source>
        <dbReference type="Pfam" id="PF00571"/>
    </source>
</evidence>
<dbReference type="InterPro" id="IPR046342">
    <property type="entry name" value="CBS_dom_sf"/>
</dbReference>
<gene>
    <name evidence="2" type="ORF">BUL40_04145</name>
</gene>
<proteinExistence type="predicted"/>
<dbReference type="Proteomes" id="UP000191680">
    <property type="component" value="Unassembled WGS sequence"/>
</dbReference>
<dbReference type="SUPFAM" id="SSF54631">
    <property type="entry name" value="CBS-domain pair"/>
    <property type="match status" value="1"/>
</dbReference>
<dbReference type="Gene3D" id="3.10.580.10">
    <property type="entry name" value="CBS-domain"/>
    <property type="match status" value="1"/>
</dbReference>
<keyword evidence="3" id="KW-1185">Reference proteome</keyword>
<reference evidence="2 3" key="1">
    <citation type="submission" date="2016-12" db="EMBL/GenBank/DDBJ databases">
        <authorList>
            <person name="Song W.-J."/>
            <person name="Kurnit D.M."/>
        </authorList>
    </citation>
    <scope>NUCLEOTIDE SEQUENCE [LARGE SCALE GENOMIC DNA]</scope>
    <source>
        <strain evidence="2 3">HSG9</strain>
    </source>
</reference>
<feature type="domain" description="CBS" evidence="1">
    <location>
        <begin position="12"/>
        <end position="51"/>
    </location>
</feature>
<dbReference type="RefSeq" id="WP_010518403.1">
    <property type="nucleotide sequence ID" value="NZ_AFOE01000020.1"/>
</dbReference>
<evidence type="ECO:0000313" key="2">
    <source>
        <dbReference type="EMBL" id="OQD43807.1"/>
    </source>
</evidence>
<comment type="caution">
    <text evidence="2">The sequence shown here is derived from an EMBL/GenBank/DDBJ whole genome shotgun (WGS) entry which is preliminary data.</text>
</comment>
<dbReference type="Pfam" id="PF00571">
    <property type="entry name" value="CBS"/>
    <property type="match status" value="1"/>
</dbReference>
<dbReference type="EMBL" id="MTBC01000002">
    <property type="protein sequence ID" value="OQD43807.1"/>
    <property type="molecule type" value="Genomic_DNA"/>
</dbReference>
<evidence type="ECO:0000313" key="3">
    <source>
        <dbReference type="Proteomes" id="UP000191680"/>
    </source>
</evidence>
<protein>
    <submittedName>
        <fullName evidence="2">Acetoin utilization protein acuB</fullName>
    </submittedName>
</protein>
<accession>A0A1V6LUU3</accession>